<evidence type="ECO:0000313" key="2">
    <source>
        <dbReference type="Proteomes" id="UP000070220"/>
    </source>
</evidence>
<proteinExistence type="predicted"/>
<sequence length="41" mass="4734">MSKFTSCLYLWEATFPLYQTEKIGEHENGKETLPSLKLDGK</sequence>
<evidence type="ECO:0000313" key="1">
    <source>
        <dbReference type="EMBL" id="KXT97109.1"/>
    </source>
</evidence>
<name>A0A139Q3I6_STROR</name>
<accession>A0A139Q3I6</accession>
<dbReference type="PATRIC" id="fig|1303.83.peg.1838"/>
<reference evidence="1 2" key="1">
    <citation type="submission" date="2016-01" db="EMBL/GenBank/DDBJ databases">
        <title>Highly variable Streptococcus oralis are common among viridans streptococci isolated from primates.</title>
        <authorList>
            <person name="Denapaite D."/>
            <person name="Rieger M."/>
            <person name="Koendgen S."/>
            <person name="Brueckner R."/>
            <person name="Ochigava I."/>
            <person name="Kappeler P."/>
            <person name="Maetz-Rensing K."/>
            <person name="Leendertz F."/>
            <person name="Hakenbeck R."/>
        </authorList>
    </citation>
    <scope>NUCLEOTIDE SEQUENCE [LARGE SCALE GENOMIC DNA]</scope>
    <source>
        <strain evidence="1 2">DD30</strain>
    </source>
</reference>
<dbReference type="Proteomes" id="UP000070220">
    <property type="component" value="Unassembled WGS sequence"/>
</dbReference>
<dbReference type="AlphaFoldDB" id="A0A139Q3I6"/>
<comment type="caution">
    <text evidence="1">The sequence shown here is derived from an EMBL/GenBank/DDBJ whole genome shotgun (WGS) entry which is preliminary data.</text>
</comment>
<protein>
    <submittedName>
        <fullName evidence="1">Uncharacterized protein</fullName>
    </submittedName>
</protein>
<organism evidence="1 2">
    <name type="scientific">Streptococcus oralis</name>
    <dbReference type="NCBI Taxonomy" id="1303"/>
    <lineage>
        <taxon>Bacteria</taxon>
        <taxon>Bacillati</taxon>
        <taxon>Bacillota</taxon>
        <taxon>Bacilli</taxon>
        <taxon>Lactobacillales</taxon>
        <taxon>Streptococcaceae</taxon>
        <taxon>Streptococcus</taxon>
    </lineage>
</organism>
<gene>
    <name evidence="1" type="ORF">SORDD30_01765</name>
</gene>
<dbReference type="EMBL" id="LQRP01000050">
    <property type="protein sequence ID" value="KXT97109.1"/>
    <property type="molecule type" value="Genomic_DNA"/>
</dbReference>